<protein>
    <submittedName>
        <fullName evidence="2">Uncharacterized protein</fullName>
    </submittedName>
</protein>
<comment type="similarity">
    <text evidence="1">Belongs to the phD/YefM antitoxin family.</text>
</comment>
<dbReference type="AlphaFoldDB" id="A0A1F7Y1B8"/>
<dbReference type="InterPro" id="IPR036165">
    <property type="entry name" value="YefM-like_sf"/>
</dbReference>
<dbReference type="EMBL" id="MGGE01000030">
    <property type="protein sequence ID" value="OGM20980.1"/>
    <property type="molecule type" value="Genomic_DNA"/>
</dbReference>
<organism evidence="2 3">
    <name type="scientific">Candidatus Woesebacteria bacterium RIFCSPHIGHO2_01_FULL_38_9</name>
    <dbReference type="NCBI Taxonomy" id="1802492"/>
    <lineage>
        <taxon>Bacteria</taxon>
        <taxon>Candidatus Woeseibacteriota</taxon>
    </lineage>
</organism>
<accession>A0A1F7Y1B8</accession>
<evidence type="ECO:0000313" key="3">
    <source>
        <dbReference type="Proteomes" id="UP000178419"/>
    </source>
</evidence>
<dbReference type="Gene3D" id="3.40.1620.10">
    <property type="entry name" value="YefM-like domain"/>
    <property type="match status" value="1"/>
</dbReference>
<name>A0A1F7Y1B8_9BACT</name>
<proteinExistence type="inferred from homology"/>
<sequence length="86" mass="9778">MATIIPITKARGKLGALAEKVAGEDYVVLTKGGAPKAALVDFSYLTKLQNEVRKIYKKTYIDPKLIKYTREFSDKEIEEWLKEDDL</sequence>
<evidence type="ECO:0000313" key="2">
    <source>
        <dbReference type="EMBL" id="OGM20980.1"/>
    </source>
</evidence>
<gene>
    <name evidence="2" type="ORF">A2714_02265</name>
</gene>
<evidence type="ECO:0000256" key="1">
    <source>
        <dbReference type="ARBA" id="ARBA00009981"/>
    </source>
</evidence>
<dbReference type="SUPFAM" id="SSF143120">
    <property type="entry name" value="YefM-like"/>
    <property type="match status" value="1"/>
</dbReference>
<comment type="caution">
    <text evidence="2">The sequence shown here is derived from an EMBL/GenBank/DDBJ whole genome shotgun (WGS) entry which is preliminary data.</text>
</comment>
<reference evidence="2 3" key="1">
    <citation type="journal article" date="2016" name="Nat. Commun.">
        <title>Thousands of microbial genomes shed light on interconnected biogeochemical processes in an aquifer system.</title>
        <authorList>
            <person name="Anantharaman K."/>
            <person name="Brown C.T."/>
            <person name="Hug L.A."/>
            <person name="Sharon I."/>
            <person name="Castelle C.J."/>
            <person name="Probst A.J."/>
            <person name="Thomas B.C."/>
            <person name="Singh A."/>
            <person name="Wilkins M.J."/>
            <person name="Karaoz U."/>
            <person name="Brodie E.L."/>
            <person name="Williams K.H."/>
            <person name="Hubbard S.S."/>
            <person name="Banfield J.F."/>
        </authorList>
    </citation>
    <scope>NUCLEOTIDE SEQUENCE [LARGE SCALE GENOMIC DNA]</scope>
</reference>
<dbReference type="NCBIfam" id="TIGR01552">
    <property type="entry name" value="phd_fam"/>
    <property type="match status" value="1"/>
</dbReference>
<dbReference type="Proteomes" id="UP000178419">
    <property type="component" value="Unassembled WGS sequence"/>
</dbReference>